<organism evidence="2 3">
    <name type="scientific">Allocatelliglobosispora scoriae</name>
    <dbReference type="NCBI Taxonomy" id="643052"/>
    <lineage>
        <taxon>Bacteria</taxon>
        <taxon>Bacillati</taxon>
        <taxon>Actinomycetota</taxon>
        <taxon>Actinomycetes</taxon>
        <taxon>Micromonosporales</taxon>
        <taxon>Micromonosporaceae</taxon>
        <taxon>Allocatelliglobosispora</taxon>
    </lineage>
</organism>
<sequence>MSPTDSEPRQAPISGETAATGVYVPGYFETRLVQDANRTKVWKHLCAYLGRWISPQADVLELGAGWCDFSNNVRARKVVAMDLDATVERAAAKHVTPVVGDCTDLSPFEDASFDVVFASNLLEHLLRPQSSALLAEAKRVLRPGGKLILLQPNFRLNPGRYFDDFTHVAIFTDQSLSDYLVAEGFSIKAVHAKFLPLTLKSRGSSLTFLVPWYLRSPVKPLAGQMLVVASR</sequence>
<evidence type="ECO:0000259" key="1">
    <source>
        <dbReference type="Pfam" id="PF08241"/>
    </source>
</evidence>
<dbReference type="Proteomes" id="UP000587527">
    <property type="component" value="Unassembled WGS sequence"/>
</dbReference>
<dbReference type="Pfam" id="PF08241">
    <property type="entry name" value="Methyltransf_11"/>
    <property type="match status" value="1"/>
</dbReference>
<dbReference type="AlphaFoldDB" id="A0A841C0M9"/>
<feature type="domain" description="Methyltransferase type 11" evidence="1">
    <location>
        <begin position="60"/>
        <end position="149"/>
    </location>
</feature>
<dbReference type="SUPFAM" id="SSF53335">
    <property type="entry name" value="S-adenosyl-L-methionine-dependent methyltransferases"/>
    <property type="match status" value="1"/>
</dbReference>
<reference evidence="2 3" key="1">
    <citation type="submission" date="2020-08" db="EMBL/GenBank/DDBJ databases">
        <title>Sequencing the genomes of 1000 actinobacteria strains.</title>
        <authorList>
            <person name="Klenk H.-P."/>
        </authorList>
    </citation>
    <scope>NUCLEOTIDE SEQUENCE [LARGE SCALE GENOMIC DNA]</scope>
    <source>
        <strain evidence="2 3">DSM 45362</strain>
    </source>
</reference>
<accession>A0A841C0M9</accession>
<keyword evidence="3" id="KW-1185">Reference proteome</keyword>
<dbReference type="RefSeq" id="WP_184844274.1">
    <property type="nucleotide sequence ID" value="NZ_JACHMN010000003.1"/>
</dbReference>
<protein>
    <submittedName>
        <fullName evidence="2">Ubiquinone/menaquinone biosynthesis C-methylase UbiE</fullName>
    </submittedName>
</protein>
<dbReference type="Gene3D" id="3.40.50.150">
    <property type="entry name" value="Vaccinia Virus protein VP39"/>
    <property type="match status" value="1"/>
</dbReference>
<keyword evidence="2" id="KW-0808">Transferase</keyword>
<gene>
    <name evidence="2" type="ORF">F4553_006732</name>
</gene>
<dbReference type="InterPro" id="IPR013216">
    <property type="entry name" value="Methyltransf_11"/>
</dbReference>
<dbReference type="PANTHER" id="PTHR42912">
    <property type="entry name" value="METHYLTRANSFERASE"/>
    <property type="match status" value="1"/>
</dbReference>
<dbReference type="EMBL" id="JACHMN010000003">
    <property type="protein sequence ID" value="MBB5873298.1"/>
    <property type="molecule type" value="Genomic_DNA"/>
</dbReference>
<evidence type="ECO:0000313" key="2">
    <source>
        <dbReference type="EMBL" id="MBB5873298.1"/>
    </source>
</evidence>
<dbReference type="GO" id="GO:0008757">
    <property type="term" value="F:S-adenosylmethionine-dependent methyltransferase activity"/>
    <property type="evidence" value="ECO:0007669"/>
    <property type="project" value="InterPro"/>
</dbReference>
<name>A0A841C0M9_9ACTN</name>
<dbReference type="CDD" id="cd02440">
    <property type="entry name" value="AdoMet_MTases"/>
    <property type="match status" value="1"/>
</dbReference>
<dbReference type="InterPro" id="IPR029063">
    <property type="entry name" value="SAM-dependent_MTases_sf"/>
</dbReference>
<keyword evidence="2" id="KW-0830">Ubiquinone</keyword>
<proteinExistence type="predicted"/>
<keyword evidence="2" id="KW-0489">Methyltransferase</keyword>
<dbReference type="GO" id="GO:0032259">
    <property type="term" value="P:methylation"/>
    <property type="evidence" value="ECO:0007669"/>
    <property type="project" value="UniProtKB-KW"/>
</dbReference>
<evidence type="ECO:0000313" key="3">
    <source>
        <dbReference type="Proteomes" id="UP000587527"/>
    </source>
</evidence>
<dbReference type="InterPro" id="IPR050508">
    <property type="entry name" value="Methyltransf_Superfamily"/>
</dbReference>
<comment type="caution">
    <text evidence="2">The sequence shown here is derived from an EMBL/GenBank/DDBJ whole genome shotgun (WGS) entry which is preliminary data.</text>
</comment>